<dbReference type="InterPro" id="IPR011990">
    <property type="entry name" value="TPR-like_helical_dom_sf"/>
</dbReference>
<dbReference type="PROSITE" id="PS50005">
    <property type="entry name" value="TPR"/>
    <property type="match status" value="2"/>
</dbReference>
<evidence type="ECO:0000256" key="1">
    <source>
        <dbReference type="ARBA" id="ARBA00022679"/>
    </source>
</evidence>
<gene>
    <name evidence="3" type="ORF">HXX02_04005</name>
</gene>
<dbReference type="InterPro" id="IPR026634">
    <property type="entry name" value="TPST-like"/>
</dbReference>
<reference evidence="3" key="1">
    <citation type="thesis" date="2020" institute="Technische Universitat Dresden" country="Dresden, Germany">
        <title>The Agarolytic System of Microbulbifer elongatus PORT2, Isolated from Batu Karas, Pangandaran West Java Indonesia.</title>
        <authorList>
            <person name="Anggraeni S.R."/>
        </authorList>
    </citation>
    <scope>NUCLEOTIDE SEQUENCE</scope>
    <source>
        <strain evidence="3">PORT2</strain>
    </source>
</reference>
<name>A0ABT1NXI3_9GAMM</name>
<dbReference type="Gene3D" id="1.25.40.10">
    <property type="entry name" value="Tetratricopeptide repeat domain"/>
    <property type="match status" value="2"/>
</dbReference>
<keyword evidence="2" id="KW-0802">TPR repeat</keyword>
<dbReference type="SUPFAM" id="SSF52540">
    <property type="entry name" value="P-loop containing nucleoside triphosphate hydrolases"/>
    <property type="match status" value="1"/>
</dbReference>
<dbReference type="RefSeq" id="WP_255873421.1">
    <property type="nucleotide sequence ID" value="NZ_JACASI010000013.1"/>
</dbReference>
<dbReference type="PANTHER" id="PTHR12788:SF10">
    <property type="entry name" value="PROTEIN-TYROSINE SULFOTRANSFERASE"/>
    <property type="match status" value="1"/>
</dbReference>
<feature type="repeat" description="TPR" evidence="2">
    <location>
        <begin position="141"/>
        <end position="174"/>
    </location>
</feature>
<proteinExistence type="predicted"/>
<dbReference type="Proteomes" id="UP001205566">
    <property type="component" value="Unassembled WGS sequence"/>
</dbReference>
<sequence length="526" mass="59880">MNMVEQSCRKARNLLAKGELSESLGCIKTLLQANPDIADGWLVLSEIHAANSNYHAALMACEKAIAIDPENPEVILQFCRCALPLGSKAEKIRVYLDQILDMSIDNAYQLNEIGRLYTSLDRHELAKHLYLRAIGLVSEEPGFFYNLATAQRFLGEIEGAEEAASRAIELNPKDSEAHLLRSGLRRQTAERNHITSLKASLAASGLSARDRVNLQYALAKELEDLGYWDEAFYNLQIGADLRRVHIRYDVQYDLDIMQSLRKTFDADFFKKNRKSADSQEPIFVLGMPRTGSTLLERILSSHSEVQTAGELNNFSQELMRAVKSSGANGGVDKLSLIEFSRHIDFRELGERYIESTRMLTGKKPHFIDKLPFNYLYLGIIHAALPNARIIHVHRDPMDTCYAIYKQLFQNAYPFSYNLQELGQYYIAYRRLMDHWEAVLPKGRIFHVRYESLVESTETVVRGVLDYCDLDWQVQCLDFHNIRQASTTASATQVRQPIYASSIGKWKNYRAQLLTLRQVLSEGGVLV</sequence>
<accession>A0ABT1NXI3</accession>
<evidence type="ECO:0000313" key="3">
    <source>
        <dbReference type="EMBL" id="MCQ3828595.1"/>
    </source>
</evidence>
<keyword evidence="4" id="KW-1185">Reference proteome</keyword>
<dbReference type="Pfam" id="PF13469">
    <property type="entry name" value="Sulfotransfer_3"/>
    <property type="match status" value="1"/>
</dbReference>
<dbReference type="PANTHER" id="PTHR12788">
    <property type="entry name" value="PROTEIN-TYROSINE SULFOTRANSFERASE 2"/>
    <property type="match status" value="1"/>
</dbReference>
<dbReference type="SMART" id="SM00028">
    <property type="entry name" value="TPR"/>
    <property type="match status" value="4"/>
</dbReference>
<dbReference type="Gene3D" id="3.40.50.300">
    <property type="entry name" value="P-loop containing nucleotide triphosphate hydrolases"/>
    <property type="match status" value="1"/>
</dbReference>
<evidence type="ECO:0000256" key="2">
    <source>
        <dbReference type="PROSITE-ProRule" id="PRU00339"/>
    </source>
</evidence>
<keyword evidence="1" id="KW-0808">Transferase</keyword>
<comment type="caution">
    <text evidence="3">The sequence shown here is derived from an EMBL/GenBank/DDBJ whole genome shotgun (WGS) entry which is preliminary data.</text>
</comment>
<protein>
    <submittedName>
        <fullName evidence="3">Sulfotransferase</fullName>
    </submittedName>
</protein>
<evidence type="ECO:0000313" key="4">
    <source>
        <dbReference type="Proteomes" id="UP001205566"/>
    </source>
</evidence>
<dbReference type="InterPro" id="IPR019734">
    <property type="entry name" value="TPR_rpt"/>
</dbReference>
<dbReference type="InterPro" id="IPR027417">
    <property type="entry name" value="P-loop_NTPase"/>
</dbReference>
<dbReference type="SUPFAM" id="SSF48452">
    <property type="entry name" value="TPR-like"/>
    <property type="match status" value="1"/>
</dbReference>
<dbReference type="EMBL" id="JACASI010000013">
    <property type="protein sequence ID" value="MCQ3828595.1"/>
    <property type="molecule type" value="Genomic_DNA"/>
</dbReference>
<organism evidence="3 4">
    <name type="scientific">Microbulbifer elongatus</name>
    <dbReference type="NCBI Taxonomy" id="86173"/>
    <lineage>
        <taxon>Bacteria</taxon>
        <taxon>Pseudomonadati</taxon>
        <taxon>Pseudomonadota</taxon>
        <taxon>Gammaproteobacteria</taxon>
        <taxon>Cellvibrionales</taxon>
        <taxon>Microbulbiferaceae</taxon>
        <taxon>Microbulbifer</taxon>
    </lineage>
</organism>
<dbReference type="Pfam" id="PF13181">
    <property type="entry name" value="TPR_8"/>
    <property type="match status" value="2"/>
</dbReference>
<feature type="repeat" description="TPR" evidence="2">
    <location>
        <begin position="38"/>
        <end position="71"/>
    </location>
</feature>
<dbReference type="Pfam" id="PF13432">
    <property type="entry name" value="TPR_16"/>
    <property type="match status" value="1"/>
</dbReference>